<feature type="compositionally biased region" description="Polar residues" evidence="1">
    <location>
        <begin position="347"/>
        <end position="362"/>
    </location>
</feature>
<feature type="domain" description="Tc1-like transposase DDE" evidence="2">
    <location>
        <begin position="3"/>
        <end position="50"/>
    </location>
</feature>
<dbReference type="EMBL" id="KK119209">
    <property type="protein sequence ID" value="KFM75075.1"/>
    <property type="molecule type" value="Genomic_DNA"/>
</dbReference>
<sequence>MDDNAPCHRAVLVDDVLETENIQHMSWPANSPDLNPIKHVWNMFGRQIAALSHPLSSVTEPKRTVQEAWNRLSPLLIHHLIASMYLQPEHSCIQLPVQDQDFKLFTKMFAKNVHRTLSPDTGARRKIRGWPERQEDEPEIPAVPVQNPEIAPPGLEGFGYIVQTMRAAMKPAASFVGKTAVINFLEKLDSHFMLYPVHEFQKVALATTALEGQALSWFKCIGKNLLGEPGSPTYTYENFKSSLVKAFPVVRDRARLEEERFSRYQEKIEDLSNFILRKIQVFKLLYGSRPDPEVIQIILPRLLPQVQDCIELRNPTTLDRLFELAVQFESPRTADNERRRQLERRSQWSSPRTQQKQNQSYGNKEKQWPKKDVSPKSSGERREFNRRTSKDSEGNQNKKNLN</sequence>
<dbReference type="OrthoDB" id="6782628at2759"/>
<reference evidence="3 4" key="1">
    <citation type="submission" date="2013-11" db="EMBL/GenBank/DDBJ databases">
        <title>Genome sequencing of Stegodyphus mimosarum.</title>
        <authorList>
            <person name="Bechsgaard J."/>
        </authorList>
    </citation>
    <scope>NUCLEOTIDE SEQUENCE [LARGE SCALE GENOMIC DNA]</scope>
</reference>
<evidence type="ECO:0000259" key="2">
    <source>
        <dbReference type="Pfam" id="PF13358"/>
    </source>
</evidence>
<name>A0A087UCI6_STEMI</name>
<feature type="compositionally biased region" description="Basic and acidic residues" evidence="1">
    <location>
        <begin position="333"/>
        <end position="346"/>
    </location>
</feature>
<evidence type="ECO:0000313" key="4">
    <source>
        <dbReference type="Proteomes" id="UP000054359"/>
    </source>
</evidence>
<keyword evidence="4" id="KW-1185">Reference proteome</keyword>
<gene>
    <name evidence="3" type="ORF">X975_15166</name>
</gene>
<dbReference type="InterPro" id="IPR036397">
    <property type="entry name" value="RNaseH_sf"/>
</dbReference>
<dbReference type="GO" id="GO:0003676">
    <property type="term" value="F:nucleic acid binding"/>
    <property type="evidence" value="ECO:0007669"/>
    <property type="project" value="InterPro"/>
</dbReference>
<accession>A0A087UCI6</accession>
<feature type="compositionally biased region" description="Basic and acidic residues" evidence="1">
    <location>
        <begin position="363"/>
        <end position="393"/>
    </location>
</feature>
<proteinExistence type="predicted"/>
<feature type="non-terminal residue" evidence="3">
    <location>
        <position position="402"/>
    </location>
</feature>
<organism evidence="3 4">
    <name type="scientific">Stegodyphus mimosarum</name>
    <name type="common">African social velvet spider</name>
    <dbReference type="NCBI Taxonomy" id="407821"/>
    <lineage>
        <taxon>Eukaryota</taxon>
        <taxon>Metazoa</taxon>
        <taxon>Ecdysozoa</taxon>
        <taxon>Arthropoda</taxon>
        <taxon>Chelicerata</taxon>
        <taxon>Arachnida</taxon>
        <taxon>Araneae</taxon>
        <taxon>Araneomorphae</taxon>
        <taxon>Entelegynae</taxon>
        <taxon>Eresoidea</taxon>
        <taxon>Eresidae</taxon>
        <taxon>Stegodyphus</taxon>
    </lineage>
</organism>
<dbReference type="Pfam" id="PF13358">
    <property type="entry name" value="DDE_3"/>
    <property type="match status" value="1"/>
</dbReference>
<evidence type="ECO:0000313" key="3">
    <source>
        <dbReference type="EMBL" id="KFM75075.1"/>
    </source>
</evidence>
<dbReference type="AlphaFoldDB" id="A0A087UCI6"/>
<protein>
    <submittedName>
        <fullName evidence="3">Transposable element Tc3 transposase</fullName>
    </submittedName>
</protein>
<dbReference type="InterPro" id="IPR038717">
    <property type="entry name" value="Tc1-like_DDE_dom"/>
</dbReference>
<dbReference type="Gene3D" id="3.30.420.10">
    <property type="entry name" value="Ribonuclease H-like superfamily/Ribonuclease H"/>
    <property type="match status" value="1"/>
</dbReference>
<evidence type="ECO:0000256" key="1">
    <source>
        <dbReference type="SAM" id="MobiDB-lite"/>
    </source>
</evidence>
<feature type="region of interest" description="Disordered" evidence="1">
    <location>
        <begin position="333"/>
        <end position="402"/>
    </location>
</feature>
<dbReference type="Proteomes" id="UP000054359">
    <property type="component" value="Unassembled WGS sequence"/>
</dbReference>